<organism evidence="2 3">
    <name type="scientific">Terriglobus aquaticus</name>
    <dbReference type="NCBI Taxonomy" id="940139"/>
    <lineage>
        <taxon>Bacteria</taxon>
        <taxon>Pseudomonadati</taxon>
        <taxon>Acidobacteriota</taxon>
        <taxon>Terriglobia</taxon>
        <taxon>Terriglobales</taxon>
        <taxon>Acidobacteriaceae</taxon>
        <taxon>Terriglobus</taxon>
    </lineage>
</organism>
<dbReference type="Gene3D" id="3.10.450.50">
    <property type="match status" value="1"/>
</dbReference>
<gene>
    <name evidence="2" type="ORF">ACK2TP_02475</name>
</gene>
<proteinExistence type="predicted"/>
<comment type="caution">
    <text evidence="2">The sequence shown here is derived from an EMBL/GenBank/DDBJ whole genome shotgun (WGS) entry which is preliminary data.</text>
</comment>
<evidence type="ECO:0000259" key="1">
    <source>
        <dbReference type="Pfam" id="PF14534"/>
    </source>
</evidence>
<sequence>MRYAMGKLRSQPAFTPLLRLVLLCPALLVLCGVAAHGMSMRPHRPGHADQQQILRIDDQMRTALLGADTGALDKILADDFLGISANGTLSDKQQYLRRIGRHEHQFTRIDITDRKVRIQASSAVVVTTADVTGKLDSNPLTGTFRYTRVYSREPDGSWKLRNFEATRVFGAGADEMRHGEPVARVR</sequence>
<accession>A0ABW9KI36</accession>
<dbReference type="InterPro" id="IPR032710">
    <property type="entry name" value="NTF2-like_dom_sf"/>
</dbReference>
<feature type="domain" description="DUF4440" evidence="1">
    <location>
        <begin position="53"/>
        <end position="160"/>
    </location>
</feature>
<name>A0ABW9KI36_9BACT</name>
<reference evidence="2 3" key="1">
    <citation type="submission" date="2024-12" db="EMBL/GenBank/DDBJ databases">
        <authorList>
            <person name="Lee Y."/>
        </authorList>
    </citation>
    <scope>NUCLEOTIDE SEQUENCE [LARGE SCALE GENOMIC DNA]</scope>
    <source>
        <strain evidence="2 3">03SUJ4</strain>
    </source>
</reference>
<evidence type="ECO:0000313" key="2">
    <source>
        <dbReference type="EMBL" id="MFN2974621.1"/>
    </source>
</evidence>
<dbReference type="SUPFAM" id="SSF54427">
    <property type="entry name" value="NTF2-like"/>
    <property type="match status" value="1"/>
</dbReference>
<dbReference type="Proteomes" id="UP001634747">
    <property type="component" value="Unassembled WGS sequence"/>
</dbReference>
<keyword evidence="3" id="KW-1185">Reference proteome</keyword>
<dbReference type="Pfam" id="PF14534">
    <property type="entry name" value="DUF4440"/>
    <property type="match status" value="1"/>
</dbReference>
<evidence type="ECO:0000313" key="3">
    <source>
        <dbReference type="Proteomes" id="UP001634747"/>
    </source>
</evidence>
<protein>
    <submittedName>
        <fullName evidence="2">Nuclear transport factor 2 family protein</fullName>
    </submittedName>
</protein>
<dbReference type="EMBL" id="JBJYXY010000001">
    <property type="protein sequence ID" value="MFN2974621.1"/>
    <property type="molecule type" value="Genomic_DNA"/>
</dbReference>
<dbReference type="RefSeq" id="WP_263413817.1">
    <property type="nucleotide sequence ID" value="NZ_BAABBH010000001.1"/>
</dbReference>
<dbReference type="InterPro" id="IPR027843">
    <property type="entry name" value="DUF4440"/>
</dbReference>